<dbReference type="Proteomes" id="UP000282985">
    <property type="component" value="Unassembled WGS sequence"/>
</dbReference>
<organism evidence="4 5">
    <name type="scientific">Ancylomarina longa</name>
    <dbReference type="NCBI Taxonomy" id="2487017"/>
    <lineage>
        <taxon>Bacteria</taxon>
        <taxon>Pseudomonadati</taxon>
        <taxon>Bacteroidota</taxon>
        <taxon>Bacteroidia</taxon>
        <taxon>Marinilabiliales</taxon>
        <taxon>Marinifilaceae</taxon>
        <taxon>Ancylomarina</taxon>
    </lineage>
</organism>
<evidence type="ECO:0000256" key="1">
    <source>
        <dbReference type="ARBA" id="ARBA00022676"/>
    </source>
</evidence>
<dbReference type="SUPFAM" id="SSF75005">
    <property type="entry name" value="Arabinanase/levansucrase/invertase"/>
    <property type="match status" value="1"/>
</dbReference>
<accession>A0A434AZ32</accession>
<sequence>MLQRHIQNPLILPTQVNPSNLSYKVLGVFNPGVTTYQGEVLLLMRVAENCLPEKENITIPFYNEKGADVIRIKKDDKDLIYKDTRGYLYKGKDYLSTISHLRLARSKDGIHFTVEDAPFIYPTLDCECFGVEDARIVKFGDVYYINYTAVSSDGYITVLAKTSDFVNVKKMGVIFPPLNKDVALFPERINGKYIALHRPDNKGFGLPSIWLASSPDLLYWGDHFCLLRPDGSSSESQKIGAGSSPIKTEYGWLVLYHAKGDNSIYSLKLLLLDLNNPKKIIKKADCPVFLPQLEYEKNGFFPNVVFTNGMIERENGELWIYYGACDESVCLAITSISDLLNYLN</sequence>
<keyword evidence="2" id="KW-0808">Transferase</keyword>
<dbReference type="PANTHER" id="PTHR34106">
    <property type="entry name" value="GLYCOSIDASE"/>
    <property type="match status" value="1"/>
</dbReference>
<evidence type="ECO:0000256" key="2">
    <source>
        <dbReference type="ARBA" id="ARBA00022679"/>
    </source>
</evidence>
<reference evidence="4 5" key="1">
    <citation type="submission" date="2018-11" db="EMBL/GenBank/DDBJ databases">
        <title>Parancylomarina longa gen. nov., sp. nov., isolated from sediments of southern Okinawa.</title>
        <authorList>
            <person name="Fu T."/>
        </authorList>
    </citation>
    <scope>NUCLEOTIDE SEQUENCE [LARGE SCALE GENOMIC DNA]</scope>
    <source>
        <strain evidence="4 5">T3-2 S1-C</strain>
    </source>
</reference>
<dbReference type="Pfam" id="PF04041">
    <property type="entry name" value="Glyco_hydro_130"/>
    <property type="match status" value="1"/>
</dbReference>
<keyword evidence="1" id="KW-0328">Glycosyltransferase</keyword>
<dbReference type="GO" id="GO:0016798">
    <property type="term" value="F:hydrolase activity, acting on glycosyl bonds"/>
    <property type="evidence" value="ECO:0007669"/>
    <property type="project" value="UniProtKB-KW"/>
</dbReference>
<dbReference type="PIRSF" id="PIRSF016202">
    <property type="entry name" value="PH1107"/>
    <property type="match status" value="1"/>
</dbReference>
<evidence type="ECO:0000313" key="5">
    <source>
        <dbReference type="Proteomes" id="UP000282985"/>
    </source>
</evidence>
<keyword evidence="5" id="KW-1185">Reference proteome</keyword>
<evidence type="ECO:0000313" key="4">
    <source>
        <dbReference type="EMBL" id="RUT79796.1"/>
    </source>
</evidence>
<dbReference type="CDD" id="cd18612">
    <property type="entry name" value="GH130_Lin0857-like"/>
    <property type="match status" value="1"/>
</dbReference>
<proteinExistence type="inferred from homology"/>
<evidence type="ECO:0000256" key="3">
    <source>
        <dbReference type="ARBA" id="ARBA00024356"/>
    </source>
</evidence>
<keyword evidence="4" id="KW-0378">Hydrolase</keyword>
<dbReference type="GO" id="GO:0016757">
    <property type="term" value="F:glycosyltransferase activity"/>
    <property type="evidence" value="ECO:0007669"/>
    <property type="project" value="UniProtKB-KW"/>
</dbReference>
<comment type="similarity">
    <text evidence="3">Belongs to the glycosyl hydrolase 130 family.</text>
</comment>
<dbReference type="InterPro" id="IPR007184">
    <property type="entry name" value="Mannoside_phosphorylase"/>
</dbReference>
<dbReference type="OrthoDB" id="9775877at2"/>
<dbReference type="InterPro" id="IPR023296">
    <property type="entry name" value="Glyco_hydro_beta-prop_sf"/>
</dbReference>
<dbReference type="AlphaFoldDB" id="A0A434AZ32"/>
<dbReference type="EMBL" id="RJJX01000001">
    <property type="protein sequence ID" value="RUT79796.1"/>
    <property type="molecule type" value="Genomic_DNA"/>
</dbReference>
<keyword evidence="4" id="KW-0326">Glycosidase</keyword>
<comment type="caution">
    <text evidence="4">The sequence shown here is derived from an EMBL/GenBank/DDBJ whole genome shotgun (WGS) entry which is preliminary data.</text>
</comment>
<dbReference type="Gene3D" id="2.115.10.20">
    <property type="entry name" value="Glycosyl hydrolase domain, family 43"/>
    <property type="match status" value="1"/>
</dbReference>
<dbReference type="PANTHER" id="PTHR34106:SF5">
    <property type="entry name" value="GLYCOSIDASE"/>
    <property type="match status" value="1"/>
</dbReference>
<protein>
    <submittedName>
        <fullName evidence="4">Glycosidase</fullName>
    </submittedName>
</protein>
<gene>
    <name evidence="4" type="ORF">DLK05_00105</name>
</gene>
<name>A0A434AZ32_9BACT</name>
<dbReference type="RefSeq" id="WP_127341935.1">
    <property type="nucleotide sequence ID" value="NZ_RJJX01000001.1"/>
</dbReference>